<protein>
    <submittedName>
        <fullName evidence="2">FAS1 domain-containing protein</fullName>
    </submittedName>
</protein>
<evidence type="ECO:0000259" key="1">
    <source>
        <dbReference type="PROSITE" id="PS50213"/>
    </source>
</evidence>
<proteinExistence type="predicted"/>
<dbReference type="InterPro" id="IPR000782">
    <property type="entry name" value="FAS1_domain"/>
</dbReference>
<evidence type="ECO:0000313" key="3">
    <source>
        <dbReference type="Proteomes" id="UP001408356"/>
    </source>
</evidence>
<accession>A0ABR2VFZ6</accession>
<dbReference type="PROSITE" id="PS50213">
    <property type="entry name" value="FAS1"/>
    <property type="match status" value="1"/>
</dbReference>
<dbReference type="Gene3D" id="2.30.180.10">
    <property type="entry name" value="FAS1 domain"/>
    <property type="match status" value="1"/>
</dbReference>
<organism evidence="2 3">
    <name type="scientific">Seiridium unicorne</name>
    <dbReference type="NCBI Taxonomy" id="138068"/>
    <lineage>
        <taxon>Eukaryota</taxon>
        <taxon>Fungi</taxon>
        <taxon>Dikarya</taxon>
        <taxon>Ascomycota</taxon>
        <taxon>Pezizomycotina</taxon>
        <taxon>Sordariomycetes</taxon>
        <taxon>Xylariomycetidae</taxon>
        <taxon>Amphisphaeriales</taxon>
        <taxon>Sporocadaceae</taxon>
        <taxon>Seiridium</taxon>
    </lineage>
</organism>
<dbReference type="PANTHER" id="PTHR10900">
    <property type="entry name" value="PERIOSTIN-RELATED"/>
    <property type="match status" value="1"/>
</dbReference>
<dbReference type="EMBL" id="JARVKF010000018">
    <property type="protein sequence ID" value="KAK9425385.1"/>
    <property type="molecule type" value="Genomic_DNA"/>
</dbReference>
<dbReference type="InterPro" id="IPR050904">
    <property type="entry name" value="Adhesion/Biosynth-related"/>
</dbReference>
<dbReference type="SMART" id="SM00554">
    <property type="entry name" value="FAS1"/>
    <property type="match status" value="1"/>
</dbReference>
<name>A0ABR2VFZ6_9PEZI</name>
<evidence type="ECO:0000313" key="2">
    <source>
        <dbReference type="EMBL" id="KAK9425385.1"/>
    </source>
</evidence>
<gene>
    <name evidence="2" type="ORF">SUNI508_13059</name>
</gene>
<dbReference type="PANTHER" id="PTHR10900:SF77">
    <property type="entry name" value="FI19380P1"/>
    <property type="match status" value="1"/>
</dbReference>
<dbReference type="InterPro" id="IPR036378">
    <property type="entry name" value="FAS1_dom_sf"/>
</dbReference>
<dbReference type="Pfam" id="PF02469">
    <property type="entry name" value="Fasciclin"/>
    <property type="match status" value="1"/>
</dbReference>
<keyword evidence="3" id="KW-1185">Reference proteome</keyword>
<dbReference type="Proteomes" id="UP001408356">
    <property type="component" value="Unassembled WGS sequence"/>
</dbReference>
<reference evidence="2 3" key="1">
    <citation type="journal article" date="2024" name="J. Plant Pathol.">
        <title>Sequence and assembly of the genome of Seiridium unicorne, isolate CBS 538.82, causal agent of cypress canker disease.</title>
        <authorList>
            <person name="Scali E."/>
            <person name="Rocca G.D."/>
            <person name="Danti R."/>
            <person name="Garbelotto M."/>
            <person name="Barberini S."/>
            <person name="Baroncelli R."/>
            <person name="Emiliani G."/>
        </authorList>
    </citation>
    <scope>NUCLEOTIDE SEQUENCE [LARGE SCALE GENOMIC DNA]</scope>
    <source>
        <strain evidence="2 3">BM-138-508</strain>
    </source>
</reference>
<sequence>MRPEIPALIIWIGVASSSVVDRQLLSYAPIPAEVYTPSVSSGTLTLLGLVQSRPELSNLASIVEQAEGFAQAFDTPTNWKFTFFAPSNAAFENTGYYFDTFTKTPKGRWWLGNLLQHHYVPNTAMTSQLFNSTALRFQTGSFLYVGARVEQDRVRLNNASTITEADIIVTNGVVHIIDHILDPAAQIFEIDLPKVSQSFLAGSCSDTTLPYC</sequence>
<dbReference type="SUPFAM" id="SSF82153">
    <property type="entry name" value="FAS1 domain"/>
    <property type="match status" value="1"/>
</dbReference>
<comment type="caution">
    <text evidence="2">The sequence shown here is derived from an EMBL/GenBank/DDBJ whole genome shotgun (WGS) entry which is preliminary data.</text>
</comment>
<feature type="domain" description="FAS1" evidence="1">
    <location>
        <begin position="43"/>
        <end position="181"/>
    </location>
</feature>